<dbReference type="PANTHER" id="PTHR43686">
    <property type="entry name" value="SULFURTRANSFERASE-RELATED"/>
    <property type="match status" value="1"/>
</dbReference>
<keyword evidence="1" id="KW-0812">Transmembrane</keyword>
<keyword evidence="1" id="KW-1133">Transmembrane helix</keyword>
<feature type="transmembrane region" description="Helical" evidence="1">
    <location>
        <begin position="12"/>
        <end position="32"/>
    </location>
</feature>
<reference evidence="2 3" key="1">
    <citation type="journal article" date="2018" name="Nat. Ecol. Evol.">
        <title>Genomic signatures of mitonuclear coevolution across populations of Tigriopus californicus.</title>
        <authorList>
            <person name="Barreto F.S."/>
            <person name="Watson E.T."/>
            <person name="Lima T.G."/>
            <person name="Willett C.S."/>
            <person name="Edmands S."/>
            <person name="Li W."/>
            <person name="Burton R.S."/>
        </authorList>
    </citation>
    <scope>NUCLEOTIDE SEQUENCE [LARGE SCALE GENOMIC DNA]</scope>
    <source>
        <strain evidence="2 3">San Diego</strain>
    </source>
</reference>
<dbReference type="Proteomes" id="UP000318571">
    <property type="component" value="Chromosome 2"/>
</dbReference>
<protein>
    <submittedName>
        <fullName evidence="2">Uncharacterized protein</fullName>
    </submittedName>
</protein>
<dbReference type="STRING" id="6832.A0A553PA45"/>
<keyword evidence="1" id="KW-0472">Membrane</keyword>
<keyword evidence="3" id="KW-1185">Reference proteome</keyword>
<dbReference type="AlphaFoldDB" id="A0A553PA45"/>
<dbReference type="EMBL" id="VCGU01000005">
    <property type="protein sequence ID" value="TRY74565.1"/>
    <property type="molecule type" value="Genomic_DNA"/>
</dbReference>
<name>A0A553PA45_TIGCA</name>
<evidence type="ECO:0000313" key="3">
    <source>
        <dbReference type="Proteomes" id="UP000318571"/>
    </source>
</evidence>
<comment type="caution">
    <text evidence="2">The sequence shown here is derived from an EMBL/GenBank/DDBJ whole genome shotgun (WGS) entry which is preliminary data.</text>
</comment>
<accession>A0A553PA45</accession>
<sequence length="643" mass="73220">MVQKLVEFLGLVVIQGLVMIQGLVVIHGLVVITPRRDPGPRHDLGTSGSNLKLELTHDSPDGEVVVTKELVAHPAEKLVLYVRDNLVGNNEIVRCDYMQNWRILKFIEDHLAKEVAPYLTNDPSTTTVTGLQSTMYFDEVKYEIQCIGITFFEHLNKTNIIRKATNASNGDELFFIPSGSSPKDQNSKVIRHFIEMTKLFSPIVLTSVQIDSKVMVLWSKPGEMSLLFQKKIMVPLICDTLKEILVRIDPLLVFLKAMSDITGVISEDLEITALCHSLEQWFYGITQRRDQMVQLSCWDLLAIVRTGMALQLKQAVTAQFIVERQVRFNAIITEKLSKVSNLFHLGSLKMDQGEMSCHLWVQHNLTGEEKYIPCMMNALDHSYAKRIFNIDKKLRVPFSCRGKTWKEENRFKSFSLDIPKSAYLGCWLSKKLSNDWKYLAIRLNFVTNAIELVCRKGWILLPQYIFMRQTGEWHHQINLAFCDRKCLTNITYENGVNRFPNGTSSVFVLNDAILKAKETFGNAKRQNQGFKVPDCTALFSEAAQQCDGSFCHPKPGSDVSIQEIYPNRLASTIFATVQHMVFICNSNSIGTLGGNAEFSNDLSNETRESRKPLERGYWLKHCKSKNLVRTSLKLPLRNHQSTK</sequence>
<proteinExistence type="predicted"/>
<evidence type="ECO:0000256" key="1">
    <source>
        <dbReference type="SAM" id="Phobius"/>
    </source>
</evidence>
<organism evidence="2 3">
    <name type="scientific">Tigriopus californicus</name>
    <name type="common">Marine copepod</name>
    <dbReference type="NCBI Taxonomy" id="6832"/>
    <lineage>
        <taxon>Eukaryota</taxon>
        <taxon>Metazoa</taxon>
        <taxon>Ecdysozoa</taxon>
        <taxon>Arthropoda</taxon>
        <taxon>Crustacea</taxon>
        <taxon>Multicrustacea</taxon>
        <taxon>Hexanauplia</taxon>
        <taxon>Copepoda</taxon>
        <taxon>Harpacticoida</taxon>
        <taxon>Harpacticidae</taxon>
        <taxon>Tigriopus</taxon>
    </lineage>
</organism>
<gene>
    <name evidence="2" type="ORF">TCAL_15679</name>
</gene>
<evidence type="ECO:0000313" key="2">
    <source>
        <dbReference type="EMBL" id="TRY74565.1"/>
    </source>
</evidence>
<dbReference type="PANTHER" id="PTHR43686:SF1">
    <property type="entry name" value="AMINOTRAN_5 DOMAIN-CONTAINING PROTEIN"/>
    <property type="match status" value="1"/>
</dbReference>